<dbReference type="EMBL" id="BAABME010004142">
    <property type="protein sequence ID" value="GAA0161323.1"/>
    <property type="molecule type" value="Genomic_DNA"/>
</dbReference>
<sequence>MDTSSEYAKPNINMLFEQEKRYNKATVSALYKALANNGHKMEEEVMIASDLEWWFHGPQDCHYMMKMLTGEKSCNGKQFKFEPRIIEVVGAECVIVEGWEGVEAYWVHVWIVKEGVITQFREYFNTWLIVKDVKPQIQGGLIKATKLSKSPILWQSNPRDLAKRSLPGIMLAI</sequence>
<dbReference type="Gene3D" id="3.10.450.50">
    <property type="match status" value="1"/>
</dbReference>
<comment type="caution">
    <text evidence="1">The sequence shown here is derived from an EMBL/GenBank/DDBJ whole genome shotgun (WGS) entry which is preliminary data.</text>
</comment>
<dbReference type="Pfam" id="PF07107">
    <property type="entry name" value="WI12"/>
    <property type="match status" value="1"/>
</dbReference>
<keyword evidence="2" id="KW-1185">Reference proteome</keyword>
<dbReference type="Proteomes" id="UP001454036">
    <property type="component" value="Unassembled WGS sequence"/>
</dbReference>
<evidence type="ECO:0000313" key="1">
    <source>
        <dbReference type="EMBL" id="GAA0161323.1"/>
    </source>
</evidence>
<evidence type="ECO:0008006" key="3">
    <source>
        <dbReference type="Google" id="ProtNLM"/>
    </source>
</evidence>
<reference evidence="1 2" key="1">
    <citation type="submission" date="2024-01" db="EMBL/GenBank/DDBJ databases">
        <title>The complete chloroplast genome sequence of Lithospermum erythrorhizon: insights into the phylogenetic relationship among Boraginaceae species and the maternal lineages of purple gromwells.</title>
        <authorList>
            <person name="Okada T."/>
            <person name="Watanabe K."/>
        </authorList>
    </citation>
    <scope>NUCLEOTIDE SEQUENCE [LARGE SCALE GENOMIC DNA]</scope>
</reference>
<accession>A0AAV3QDQ8</accession>
<name>A0AAV3QDQ8_LITER</name>
<dbReference type="InterPro" id="IPR009798">
    <property type="entry name" value="Wun1-like"/>
</dbReference>
<dbReference type="PANTHER" id="PTHR33703">
    <property type="entry name" value="OS07G0691300 PROTEIN"/>
    <property type="match status" value="1"/>
</dbReference>
<dbReference type="SUPFAM" id="SSF54427">
    <property type="entry name" value="NTF2-like"/>
    <property type="match status" value="1"/>
</dbReference>
<protein>
    <recommendedName>
        <fullName evidence="3">Wound-induced protein 1</fullName>
    </recommendedName>
</protein>
<evidence type="ECO:0000313" key="2">
    <source>
        <dbReference type="Proteomes" id="UP001454036"/>
    </source>
</evidence>
<gene>
    <name evidence="1" type="ORF">LIER_17666</name>
</gene>
<dbReference type="InterPro" id="IPR032710">
    <property type="entry name" value="NTF2-like_dom_sf"/>
</dbReference>
<dbReference type="PANTHER" id="PTHR33703:SF16">
    <property type="entry name" value="OS05G0342100 PROTEIN"/>
    <property type="match status" value="1"/>
</dbReference>
<organism evidence="1 2">
    <name type="scientific">Lithospermum erythrorhizon</name>
    <name type="common">Purple gromwell</name>
    <name type="synonym">Lithospermum officinale var. erythrorhizon</name>
    <dbReference type="NCBI Taxonomy" id="34254"/>
    <lineage>
        <taxon>Eukaryota</taxon>
        <taxon>Viridiplantae</taxon>
        <taxon>Streptophyta</taxon>
        <taxon>Embryophyta</taxon>
        <taxon>Tracheophyta</taxon>
        <taxon>Spermatophyta</taxon>
        <taxon>Magnoliopsida</taxon>
        <taxon>eudicotyledons</taxon>
        <taxon>Gunneridae</taxon>
        <taxon>Pentapetalae</taxon>
        <taxon>asterids</taxon>
        <taxon>lamiids</taxon>
        <taxon>Boraginales</taxon>
        <taxon>Boraginaceae</taxon>
        <taxon>Boraginoideae</taxon>
        <taxon>Lithospermeae</taxon>
        <taxon>Lithospermum</taxon>
    </lineage>
</organism>
<dbReference type="AlphaFoldDB" id="A0AAV3QDQ8"/>
<proteinExistence type="predicted"/>